<accession>A0A8H8RWH4</accession>
<sequence>MAGAGADADANTGTDTNTDLESDQPQQCIIPSPTSPLFHTGWEILLPSTDHVRFFASADWAATPLGPLSTWSAALRLQTFAVMSDSQAGCLYWPIRIWHQYHAC</sequence>
<dbReference type="AlphaFoldDB" id="A0A8H8RWH4"/>
<dbReference type="Proteomes" id="UP000462212">
    <property type="component" value="Unassembled WGS sequence"/>
</dbReference>
<name>A0A8H8RWH4_9HELO</name>
<reference evidence="2 3" key="1">
    <citation type="submission" date="2018-05" db="EMBL/GenBank/DDBJ databases">
        <title>Genome sequencing and assembly of the regulated plant pathogen Lachnellula willkommii and related sister species for the development of diagnostic species identification markers.</title>
        <authorList>
            <person name="Giroux E."/>
            <person name="Bilodeau G."/>
        </authorList>
    </citation>
    <scope>NUCLEOTIDE SEQUENCE [LARGE SCALE GENOMIC DNA]</scope>
    <source>
        <strain evidence="2 3">CBS 197.66</strain>
    </source>
</reference>
<evidence type="ECO:0000313" key="2">
    <source>
        <dbReference type="EMBL" id="TVY43257.1"/>
    </source>
</evidence>
<dbReference type="EMBL" id="QGMJ01000070">
    <property type="protein sequence ID" value="TVY43257.1"/>
    <property type="molecule type" value="Genomic_DNA"/>
</dbReference>
<evidence type="ECO:0000313" key="3">
    <source>
        <dbReference type="Proteomes" id="UP000462212"/>
    </source>
</evidence>
<gene>
    <name evidence="2" type="ORF">LSUB1_G000910</name>
</gene>
<comment type="caution">
    <text evidence="2">The sequence shown here is derived from an EMBL/GenBank/DDBJ whole genome shotgun (WGS) entry which is preliminary data.</text>
</comment>
<organism evidence="2 3">
    <name type="scientific">Lachnellula subtilissima</name>
    <dbReference type="NCBI Taxonomy" id="602034"/>
    <lineage>
        <taxon>Eukaryota</taxon>
        <taxon>Fungi</taxon>
        <taxon>Dikarya</taxon>
        <taxon>Ascomycota</taxon>
        <taxon>Pezizomycotina</taxon>
        <taxon>Leotiomycetes</taxon>
        <taxon>Helotiales</taxon>
        <taxon>Lachnaceae</taxon>
        <taxon>Lachnellula</taxon>
    </lineage>
</organism>
<keyword evidence="3" id="KW-1185">Reference proteome</keyword>
<feature type="compositionally biased region" description="Low complexity" evidence="1">
    <location>
        <begin position="1"/>
        <end position="19"/>
    </location>
</feature>
<evidence type="ECO:0000256" key="1">
    <source>
        <dbReference type="SAM" id="MobiDB-lite"/>
    </source>
</evidence>
<proteinExistence type="predicted"/>
<feature type="region of interest" description="Disordered" evidence="1">
    <location>
        <begin position="1"/>
        <end position="30"/>
    </location>
</feature>
<protein>
    <submittedName>
        <fullName evidence="2">Uncharacterized protein</fullName>
    </submittedName>
</protein>